<comment type="similarity">
    <text evidence="1 10">Belongs to the peptidase M8 family.</text>
</comment>
<keyword evidence="4 10" id="KW-0378">Hydrolase</keyword>
<keyword evidence="6 9" id="KW-0482">Metalloprotease</keyword>
<accession>A0AA85G483</accession>
<dbReference type="InterPro" id="IPR001577">
    <property type="entry name" value="Peptidase_M8"/>
</dbReference>
<keyword evidence="11" id="KW-1185">Reference proteome</keyword>
<dbReference type="Gene3D" id="3.10.170.20">
    <property type="match status" value="1"/>
</dbReference>
<evidence type="ECO:0000256" key="2">
    <source>
        <dbReference type="ARBA" id="ARBA00022670"/>
    </source>
</evidence>
<dbReference type="GO" id="GO:0016020">
    <property type="term" value="C:membrane"/>
    <property type="evidence" value="ECO:0007669"/>
    <property type="project" value="InterPro"/>
</dbReference>
<dbReference type="WBParaSite" id="SRDH1_74860.1">
    <property type="protein sequence ID" value="SRDH1_74860.1"/>
    <property type="gene ID" value="SRDH1_74860"/>
</dbReference>
<dbReference type="AlphaFoldDB" id="A0AA85G483"/>
<sequence>MYKEETKELQIDNNKYNTHGGFAQGIQTRQMNSQGLRIIPVFAPNFMKNSKYSFLKNEIVDKALNFWQSALNVKRPSNKNILIKRGCTNDRLWFFPSKNGSVDTVCEYNCLPFTKCHTMEVPQKFLQACRTRYGTSGLDGSGLPGNGYLMIIDASPGGLCRDGWLLAYANTCQLEGNTDRPILGFINFCPNRLDEHYPMSKVLRYTAIHEMGHALGFNRNLYPFYRDDHGKPRTPRNPVTGMPSTPRGEFGIFAPSTNVVREVTRTWKSAMVTSTRKIGALVLPKTLEFARSHFNCSNLDGVDLENEGSGATALTHFEKRVVNDELMSGSVELSLTISGLTLSVFQDSGWYDVDFQMAQDWKWGKNLGCDFVTKSCSEYMALKRSRNESTGPWCDYFDRTRAQCVPYNKAYNLCNMVRHQHRIPPDKQHVTNHREREFLAGDSKLHDGCAFFQPMPNLHGTGQTSVCTDTENNQRLGVNPLMQRFGPNSMCINHGDNKRWVVETRRGIQSTDDMGATCHEHLCGNGLTIMIGPNAISCPKQGGTVALNVPGNSGLIKGFVHCPPCTEVCGVS</sequence>
<dbReference type="Gene3D" id="3.90.132.10">
    <property type="entry name" value="Leishmanolysin , domain 2"/>
    <property type="match status" value="1"/>
</dbReference>
<evidence type="ECO:0000256" key="8">
    <source>
        <dbReference type="PIRSR" id="PIRSR601577-1"/>
    </source>
</evidence>
<dbReference type="GO" id="GO:0046872">
    <property type="term" value="F:metal ion binding"/>
    <property type="evidence" value="ECO:0007669"/>
    <property type="project" value="UniProtKB-KW"/>
</dbReference>
<comment type="cofactor">
    <cofactor evidence="9 10">
        <name>Zn(2+)</name>
        <dbReference type="ChEBI" id="CHEBI:29105"/>
    </cofactor>
    <text evidence="9 10">Binds 1 zinc ion per subunit.</text>
</comment>
<feature type="active site" evidence="8">
    <location>
        <position position="210"/>
    </location>
</feature>
<evidence type="ECO:0000256" key="7">
    <source>
        <dbReference type="ARBA" id="ARBA00039717"/>
    </source>
</evidence>
<dbReference type="Pfam" id="PF01457">
    <property type="entry name" value="Peptidase_M8"/>
    <property type="match status" value="2"/>
</dbReference>
<organism evidence="11 12">
    <name type="scientific">Schistosoma rodhaini</name>
    <dbReference type="NCBI Taxonomy" id="6188"/>
    <lineage>
        <taxon>Eukaryota</taxon>
        <taxon>Metazoa</taxon>
        <taxon>Spiralia</taxon>
        <taxon>Lophotrochozoa</taxon>
        <taxon>Platyhelminthes</taxon>
        <taxon>Trematoda</taxon>
        <taxon>Digenea</taxon>
        <taxon>Strigeidida</taxon>
        <taxon>Schistosomatoidea</taxon>
        <taxon>Schistosomatidae</taxon>
        <taxon>Schistosoma</taxon>
    </lineage>
</organism>
<evidence type="ECO:0000313" key="12">
    <source>
        <dbReference type="WBParaSite" id="SRDH1_74860.1"/>
    </source>
</evidence>
<dbReference type="FunFam" id="3.90.132.10:FF:000001">
    <property type="entry name" value="leishmanolysin-like peptidase isoform X2"/>
    <property type="match status" value="1"/>
</dbReference>
<dbReference type="GO" id="GO:0006508">
    <property type="term" value="P:proteolysis"/>
    <property type="evidence" value="ECO:0007669"/>
    <property type="project" value="UniProtKB-KW"/>
</dbReference>
<keyword evidence="2 10" id="KW-0645">Protease</keyword>
<feature type="binding site" evidence="9">
    <location>
        <position position="316"/>
    </location>
    <ligand>
        <name>Zn(2+)</name>
        <dbReference type="ChEBI" id="CHEBI:29105"/>
        <note>catalytic</note>
    </ligand>
</feature>
<dbReference type="GO" id="GO:0007155">
    <property type="term" value="P:cell adhesion"/>
    <property type="evidence" value="ECO:0007669"/>
    <property type="project" value="InterPro"/>
</dbReference>
<feature type="binding site" evidence="9">
    <location>
        <position position="213"/>
    </location>
    <ligand>
        <name>Zn(2+)</name>
        <dbReference type="ChEBI" id="CHEBI:29105"/>
        <note>catalytic</note>
    </ligand>
</feature>
<reference evidence="12" key="2">
    <citation type="submission" date="2023-11" db="UniProtKB">
        <authorList>
            <consortium name="WormBaseParasite"/>
        </authorList>
    </citation>
    <scope>IDENTIFICATION</scope>
</reference>
<proteinExistence type="inferred from homology"/>
<evidence type="ECO:0000313" key="11">
    <source>
        <dbReference type="Proteomes" id="UP000050792"/>
    </source>
</evidence>
<reference evidence="11" key="1">
    <citation type="submission" date="2022-06" db="EMBL/GenBank/DDBJ databases">
        <authorList>
            <person name="Berger JAMES D."/>
            <person name="Berger JAMES D."/>
        </authorList>
    </citation>
    <scope>NUCLEOTIDE SEQUENCE [LARGE SCALE GENOMIC DNA]</scope>
</reference>
<dbReference type="Proteomes" id="UP000050792">
    <property type="component" value="Unassembled WGS sequence"/>
</dbReference>
<keyword evidence="5 9" id="KW-0862">Zinc</keyword>
<evidence type="ECO:0000256" key="4">
    <source>
        <dbReference type="ARBA" id="ARBA00022801"/>
    </source>
</evidence>
<feature type="binding site" evidence="9">
    <location>
        <position position="209"/>
    </location>
    <ligand>
        <name>Zn(2+)</name>
        <dbReference type="ChEBI" id="CHEBI:29105"/>
        <note>catalytic</note>
    </ligand>
</feature>
<evidence type="ECO:0000256" key="5">
    <source>
        <dbReference type="ARBA" id="ARBA00022833"/>
    </source>
</evidence>
<evidence type="ECO:0000256" key="6">
    <source>
        <dbReference type="ARBA" id="ARBA00023049"/>
    </source>
</evidence>
<name>A0AA85G483_9TREM</name>
<dbReference type="GO" id="GO:0004222">
    <property type="term" value="F:metalloendopeptidase activity"/>
    <property type="evidence" value="ECO:0007669"/>
    <property type="project" value="UniProtKB-UniRule"/>
</dbReference>
<evidence type="ECO:0000256" key="10">
    <source>
        <dbReference type="RuleBase" id="RU366077"/>
    </source>
</evidence>
<evidence type="ECO:0000256" key="9">
    <source>
        <dbReference type="PIRSR" id="PIRSR601577-2"/>
    </source>
</evidence>
<dbReference type="SUPFAM" id="SSF55486">
    <property type="entry name" value="Metalloproteases ('zincins'), catalytic domain"/>
    <property type="match status" value="1"/>
</dbReference>
<dbReference type="GO" id="GO:0005737">
    <property type="term" value="C:cytoplasm"/>
    <property type="evidence" value="ECO:0007669"/>
    <property type="project" value="TreeGrafter"/>
</dbReference>
<dbReference type="PANTHER" id="PTHR10942:SF0">
    <property type="entry name" value="LEISHMANOLYSIN-LIKE PEPTIDASE"/>
    <property type="match status" value="1"/>
</dbReference>
<dbReference type="PANTHER" id="PTHR10942">
    <property type="entry name" value="LEISHMANOLYSIN-LIKE PEPTIDASE"/>
    <property type="match status" value="1"/>
</dbReference>
<dbReference type="Gene3D" id="2.10.55.10">
    <property type="entry name" value="Leishmanolysin domain 3"/>
    <property type="match status" value="1"/>
</dbReference>
<evidence type="ECO:0000256" key="3">
    <source>
        <dbReference type="ARBA" id="ARBA00022723"/>
    </source>
</evidence>
<evidence type="ECO:0000256" key="1">
    <source>
        <dbReference type="ARBA" id="ARBA00005860"/>
    </source>
</evidence>
<dbReference type="EC" id="3.4.24.-" evidence="10"/>
<keyword evidence="3 9" id="KW-0479">Metal-binding</keyword>
<protein>
    <recommendedName>
        <fullName evidence="7 10">Leishmanolysin-like peptidase</fullName>
        <ecNumber evidence="10">3.4.24.-</ecNumber>
    </recommendedName>
</protein>